<reference evidence="1 2" key="1">
    <citation type="submission" date="2024-01" db="EMBL/GenBank/DDBJ databases">
        <title>Niabella digestum sp. nov., isolated from waste digestion system.</title>
        <authorList>
            <person name="Zhang L."/>
        </authorList>
    </citation>
    <scope>NUCLEOTIDE SEQUENCE [LARGE SCALE GENOMIC DNA]</scope>
    <source>
        <strain evidence="1 2">A18</strain>
    </source>
</reference>
<name>A0ABU7RHR6_9BACT</name>
<evidence type="ECO:0000313" key="1">
    <source>
        <dbReference type="EMBL" id="MEE6187539.1"/>
    </source>
</evidence>
<dbReference type="RefSeq" id="WP_330974948.1">
    <property type="nucleotide sequence ID" value="NZ_JAZGLY010000005.1"/>
</dbReference>
<sequence length="250" mass="29018">MRAFLYLFTVCLFFASCREEKEFLQMDSIEDFYPLQVGKSITYRLDSTIFARSGTVIEVHKYQVKHTVIQETEDNGQKAYLVQRLINNENATGPWVNNGTYLVIPSSRKVETLDNNLRVVNLQAPLRQDFSWKGNSQLPFAPYQQLFEMSTGYDMNTWDFYYASFGNEDIQGQHYENVWTVEQRDESLNIPPTPQTSIGFKERSVEKYAKGIGLVYKDFQLYEYQGAGGSDNPEAHYIGFGITMWMIHHN</sequence>
<accession>A0ABU7RHR6</accession>
<dbReference type="PROSITE" id="PS51257">
    <property type="entry name" value="PROKAR_LIPOPROTEIN"/>
    <property type="match status" value="1"/>
</dbReference>
<comment type="caution">
    <text evidence="1">The sequence shown here is derived from an EMBL/GenBank/DDBJ whole genome shotgun (WGS) entry which is preliminary data.</text>
</comment>
<evidence type="ECO:0000313" key="2">
    <source>
        <dbReference type="Proteomes" id="UP001357452"/>
    </source>
</evidence>
<gene>
    <name evidence="1" type="ORF">V2H41_09655</name>
</gene>
<dbReference type="EMBL" id="JAZGLY010000005">
    <property type="protein sequence ID" value="MEE6187539.1"/>
    <property type="molecule type" value="Genomic_DNA"/>
</dbReference>
<protein>
    <recommendedName>
        <fullName evidence="3">DUF4249 domain-containing protein</fullName>
    </recommendedName>
</protein>
<proteinExistence type="predicted"/>
<dbReference type="Proteomes" id="UP001357452">
    <property type="component" value="Unassembled WGS sequence"/>
</dbReference>
<organism evidence="1 2">
    <name type="scientific">Niabella digestorum</name>
    <dbReference type="NCBI Taxonomy" id="3117701"/>
    <lineage>
        <taxon>Bacteria</taxon>
        <taxon>Pseudomonadati</taxon>
        <taxon>Bacteroidota</taxon>
        <taxon>Chitinophagia</taxon>
        <taxon>Chitinophagales</taxon>
        <taxon>Chitinophagaceae</taxon>
        <taxon>Niabella</taxon>
    </lineage>
</organism>
<evidence type="ECO:0008006" key="3">
    <source>
        <dbReference type="Google" id="ProtNLM"/>
    </source>
</evidence>
<keyword evidence="2" id="KW-1185">Reference proteome</keyword>